<dbReference type="Gene3D" id="3.10.260.10">
    <property type="entry name" value="Transcription regulator HTH, APSES-type DNA-binding domain"/>
    <property type="match status" value="1"/>
</dbReference>
<dbReference type="PANTHER" id="PTHR47792">
    <property type="entry name" value="PROTEIN SOK2-RELATED"/>
    <property type="match status" value="1"/>
</dbReference>
<dbReference type="GO" id="GO:0003700">
    <property type="term" value="F:DNA-binding transcription factor activity"/>
    <property type="evidence" value="ECO:0007669"/>
    <property type="project" value="TreeGrafter"/>
</dbReference>
<dbReference type="AlphaFoldDB" id="A0A068RVD3"/>
<gene>
    <name evidence="7" type="ORF">LCOR_05399.1</name>
</gene>
<evidence type="ECO:0000256" key="5">
    <source>
        <dbReference type="SAM" id="MobiDB-lite"/>
    </source>
</evidence>
<dbReference type="PANTHER" id="PTHR47792:SF1">
    <property type="entry name" value="PROTEIN SOK2-RELATED"/>
    <property type="match status" value="1"/>
</dbReference>
<accession>A0A068RVD3</accession>
<feature type="domain" description="HTH APSES-type" evidence="6">
    <location>
        <begin position="188"/>
        <end position="294"/>
    </location>
</feature>
<dbReference type="Pfam" id="PF04383">
    <property type="entry name" value="KilA-N"/>
    <property type="match status" value="1"/>
</dbReference>
<sequence length="455" mass="50406">MHMYMWVYRALLRMHIVESKTPEYLLVQCIHPPPEHHRFLADPHHHHLLHTKSSSIIMLFIHHHHYIMTTYTPLSNTSLREIPSPVFPDHHRHCHEHSDPSYYARSATGRSNSSFPGWNSSPPLPSAAIRPLEFSDGSKQVGAARSAGGPFVATTAVAATTTAGKPPPPPSSSPCYGSSPPGLLARPKLTTTAWEDEGTLCYQVDAKGICVARRADNQMVNGTKLLNVVGMSRGKRDGILKNERGRVVIKVGAMHLKGVWISLHRAKFLANKFRIADLIYPLFEDNPRNFVYHPTAASSPPIIADRPASMFEADTRSSPFIANKRSSLPSILDTTASRPLLHADSKSFSDSNRSPTSILPLPRALQQQTNFPCLNYNYQEQRQPPISQHMEQQSTTLRALPDPATTTGIQQPATSTMSHDQSKTSVMVSNDNLPKDAVQPSTCGNERERRSYGDA</sequence>
<organism evidence="7 8">
    <name type="scientific">Lichtheimia corymbifera JMRC:FSU:9682</name>
    <dbReference type="NCBI Taxonomy" id="1263082"/>
    <lineage>
        <taxon>Eukaryota</taxon>
        <taxon>Fungi</taxon>
        <taxon>Fungi incertae sedis</taxon>
        <taxon>Mucoromycota</taxon>
        <taxon>Mucoromycotina</taxon>
        <taxon>Mucoromycetes</taxon>
        <taxon>Mucorales</taxon>
        <taxon>Lichtheimiaceae</taxon>
        <taxon>Lichtheimia</taxon>
    </lineage>
</organism>
<feature type="region of interest" description="Disordered" evidence="5">
    <location>
        <begin position="401"/>
        <end position="455"/>
    </location>
</feature>
<dbReference type="VEuPathDB" id="FungiDB:LCOR_05399.1"/>
<evidence type="ECO:0000259" key="6">
    <source>
        <dbReference type="PROSITE" id="PS51299"/>
    </source>
</evidence>
<comment type="similarity">
    <text evidence="1">Belongs to the EFG1/PHD1/stuA family.</text>
</comment>
<feature type="compositionally biased region" description="Basic and acidic residues" evidence="5">
    <location>
        <begin position="445"/>
        <end position="455"/>
    </location>
</feature>
<dbReference type="STRING" id="1263082.A0A068RVD3"/>
<dbReference type="SMART" id="SM01252">
    <property type="entry name" value="KilA-N"/>
    <property type="match status" value="1"/>
</dbReference>
<evidence type="ECO:0000256" key="3">
    <source>
        <dbReference type="ARBA" id="ARBA00023125"/>
    </source>
</evidence>
<evidence type="ECO:0000313" key="7">
    <source>
        <dbReference type="EMBL" id="CDH54118.1"/>
    </source>
</evidence>
<keyword evidence="8" id="KW-1185">Reference proteome</keyword>
<dbReference type="InterPro" id="IPR003163">
    <property type="entry name" value="Tscrpt_reg_HTH_APSES-type"/>
</dbReference>
<evidence type="ECO:0000256" key="1">
    <source>
        <dbReference type="ARBA" id="ARBA00007247"/>
    </source>
</evidence>
<feature type="region of interest" description="Disordered" evidence="5">
    <location>
        <begin position="160"/>
        <end position="181"/>
    </location>
</feature>
<dbReference type="InterPro" id="IPR036887">
    <property type="entry name" value="HTH_APSES_sf"/>
</dbReference>
<dbReference type="PROSITE" id="PS51299">
    <property type="entry name" value="HTH_APSES"/>
    <property type="match status" value="1"/>
</dbReference>
<keyword evidence="2" id="KW-0805">Transcription regulation</keyword>
<keyword evidence="3" id="KW-0238">DNA-binding</keyword>
<dbReference type="InterPro" id="IPR018004">
    <property type="entry name" value="KilA/APSES_HTH"/>
</dbReference>
<name>A0A068RVD3_9FUNG</name>
<dbReference type="GO" id="GO:0005634">
    <property type="term" value="C:nucleus"/>
    <property type="evidence" value="ECO:0007669"/>
    <property type="project" value="TreeGrafter"/>
</dbReference>
<feature type="compositionally biased region" description="Polar residues" evidence="5">
    <location>
        <begin position="404"/>
        <end position="432"/>
    </location>
</feature>
<reference evidence="7" key="1">
    <citation type="submission" date="2013-08" db="EMBL/GenBank/DDBJ databases">
        <title>Gene expansion shapes genome architecture in the human pathogen Lichtheimia corymbifera: an evolutionary genomics analysis in the ancient terrestrial Mucorales (Mucoromycotina).</title>
        <authorList>
            <person name="Schwartze V.U."/>
            <person name="Winter S."/>
            <person name="Shelest E."/>
            <person name="Marcet-Houben M."/>
            <person name="Horn F."/>
            <person name="Wehner S."/>
            <person name="Hoffmann K."/>
            <person name="Riege K."/>
            <person name="Sammeth M."/>
            <person name="Nowrousian M."/>
            <person name="Valiante V."/>
            <person name="Linde J."/>
            <person name="Jacobsen I.D."/>
            <person name="Marz M."/>
            <person name="Brakhage A.A."/>
            <person name="Gabaldon T."/>
            <person name="Bocker S."/>
            <person name="Voigt K."/>
        </authorList>
    </citation>
    <scope>NUCLEOTIDE SEQUENCE [LARGE SCALE GENOMIC DNA]</scope>
    <source>
        <strain evidence="7">FSU 9682</strain>
    </source>
</reference>
<dbReference type="OrthoDB" id="5407653at2759"/>
<dbReference type="EMBL" id="CBTN010000021">
    <property type="protein sequence ID" value="CDH54118.1"/>
    <property type="molecule type" value="Genomic_DNA"/>
</dbReference>
<dbReference type="GO" id="GO:0045944">
    <property type="term" value="P:positive regulation of transcription by RNA polymerase II"/>
    <property type="evidence" value="ECO:0007669"/>
    <property type="project" value="TreeGrafter"/>
</dbReference>
<evidence type="ECO:0000256" key="2">
    <source>
        <dbReference type="ARBA" id="ARBA00023015"/>
    </source>
</evidence>
<protein>
    <submittedName>
        <fullName evidence="7">Apses transcription factor</fullName>
    </submittedName>
</protein>
<proteinExistence type="inferred from homology"/>
<evidence type="ECO:0000313" key="8">
    <source>
        <dbReference type="Proteomes" id="UP000027586"/>
    </source>
</evidence>
<evidence type="ECO:0000256" key="4">
    <source>
        <dbReference type="ARBA" id="ARBA00023163"/>
    </source>
</evidence>
<keyword evidence="4" id="KW-0804">Transcription</keyword>
<dbReference type="GO" id="GO:0043565">
    <property type="term" value="F:sequence-specific DNA binding"/>
    <property type="evidence" value="ECO:0007669"/>
    <property type="project" value="TreeGrafter"/>
</dbReference>
<dbReference type="InterPro" id="IPR029790">
    <property type="entry name" value="EFG1/Phd1/StuA"/>
</dbReference>
<comment type="caution">
    <text evidence="7">The sequence shown here is derived from an EMBL/GenBank/DDBJ whole genome shotgun (WGS) entry which is preliminary data.</text>
</comment>
<dbReference type="SUPFAM" id="SSF54616">
    <property type="entry name" value="DNA-binding domain of Mlu1-box binding protein MBP1"/>
    <property type="match status" value="1"/>
</dbReference>
<dbReference type="Proteomes" id="UP000027586">
    <property type="component" value="Unassembled WGS sequence"/>
</dbReference>